<feature type="region of interest" description="Disordered" evidence="25">
    <location>
        <begin position="4350"/>
        <end position="4386"/>
    </location>
</feature>
<feature type="domain" description="Ig-like" evidence="27">
    <location>
        <begin position="1256"/>
        <end position="1343"/>
    </location>
</feature>
<feature type="domain" description="Ig-like" evidence="27">
    <location>
        <begin position="698"/>
        <end position="776"/>
    </location>
</feature>
<keyword evidence="13" id="KW-0418">Kinase</keyword>
<dbReference type="InterPro" id="IPR050964">
    <property type="entry name" value="Striated_Muscle_Regulatory"/>
</dbReference>
<evidence type="ECO:0000256" key="7">
    <source>
        <dbReference type="ARBA" id="ARBA00022490"/>
    </source>
</evidence>
<dbReference type="Gene3D" id="1.10.510.10">
    <property type="entry name" value="Transferase(Phosphotransferase) domain 1"/>
    <property type="match status" value="1"/>
</dbReference>
<evidence type="ECO:0000256" key="12">
    <source>
        <dbReference type="ARBA" id="ARBA00022737"/>
    </source>
</evidence>
<dbReference type="GO" id="GO:0005524">
    <property type="term" value="F:ATP binding"/>
    <property type="evidence" value="ECO:0007669"/>
    <property type="project" value="UniProtKB-UniRule"/>
</dbReference>
<dbReference type="FunFam" id="1.10.510.10:FF:000321">
    <property type="entry name" value="Bent, isoform C"/>
    <property type="match status" value="1"/>
</dbReference>
<keyword evidence="15" id="KW-0460">Magnesium</keyword>
<organism evidence="29 30">
    <name type="scientific">Trichobilharzia regenti</name>
    <name type="common">Nasal bird schistosome</name>
    <dbReference type="NCBI Taxonomy" id="157069"/>
    <lineage>
        <taxon>Eukaryota</taxon>
        <taxon>Metazoa</taxon>
        <taxon>Spiralia</taxon>
        <taxon>Lophotrochozoa</taxon>
        <taxon>Platyhelminthes</taxon>
        <taxon>Trematoda</taxon>
        <taxon>Digenea</taxon>
        <taxon>Strigeidida</taxon>
        <taxon>Schistosomatoidea</taxon>
        <taxon>Schistosomatidae</taxon>
        <taxon>Trichobilharzia</taxon>
    </lineage>
</organism>
<evidence type="ECO:0000256" key="21">
    <source>
        <dbReference type="ARBA" id="ARBA00023319"/>
    </source>
</evidence>
<feature type="domain" description="Ig-like" evidence="27">
    <location>
        <begin position="780"/>
        <end position="865"/>
    </location>
</feature>
<dbReference type="InterPro" id="IPR013098">
    <property type="entry name" value="Ig_I-set"/>
</dbReference>
<feature type="domain" description="Ig-like" evidence="27">
    <location>
        <begin position="215"/>
        <end position="307"/>
    </location>
</feature>
<protein>
    <recommendedName>
        <fullName evidence="5">non-specific serine/threonine protein kinase</fullName>
        <ecNumber evidence="5">2.7.11.1</ecNumber>
    </recommendedName>
</protein>
<dbReference type="SUPFAM" id="SSF49265">
    <property type="entry name" value="Fibronectin type III"/>
    <property type="match status" value="13"/>
</dbReference>
<comment type="cofactor">
    <cofactor evidence="1">
        <name>Mg(2+)</name>
        <dbReference type="ChEBI" id="CHEBI:18420"/>
    </cofactor>
</comment>
<feature type="region of interest" description="Disordered" evidence="25">
    <location>
        <begin position="1431"/>
        <end position="1460"/>
    </location>
</feature>
<dbReference type="FunFam" id="2.60.40.10:FF:000003">
    <property type="entry name" value="Titin isoform E"/>
    <property type="match status" value="6"/>
</dbReference>
<dbReference type="GO" id="GO:0031672">
    <property type="term" value="C:A band"/>
    <property type="evidence" value="ECO:0007669"/>
    <property type="project" value="UniProtKB-ARBA"/>
</dbReference>
<evidence type="ECO:0000256" key="23">
    <source>
        <dbReference type="ARBA" id="ARBA00048679"/>
    </source>
</evidence>
<feature type="domain" description="Protein kinase" evidence="26">
    <location>
        <begin position="4419"/>
        <end position="4674"/>
    </location>
</feature>
<evidence type="ECO:0000256" key="10">
    <source>
        <dbReference type="ARBA" id="ARBA00022679"/>
    </source>
</evidence>
<feature type="domain" description="Fibronectin type-III" evidence="28">
    <location>
        <begin position="2170"/>
        <end position="2265"/>
    </location>
</feature>
<evidence type="ECO:0000256" key="3">
    <source>
        <dbReference type="ARBA" id="ARBA00004496"/>
    </source>
</evidence>
<keyword evidence="24" id="KW-0067">ATP-binding</keyword>
<feature type="domain" description="Ig-like" evidence="27">
    <location>
        <begin position="594"/>
        <end position="681"/>
    </location>
</feature>
<keyword evidence="11" id="KW-0479">Metal-binding</keyword>
<dbReference type="InterPro" id="IPR003599">
    <property type="entry name" value="Ig_sub"/>
</dbReference>
<feature type="domain" description="Fibronectin type-III" evidence="28">
    <location>
        <begin position="1062"/>
        <end position="1154"/>
    </location>
</feature>
<evidence type="ECO:0000256" key="19">
    <source>
        <dbReference type="ARBA" id="ARBA00023179"/>
    </source>
</evidence>
<feature type="domain" description="Fibronectin type-III" evidence="28">
    <location>
        <begin position="3879"/>
        <end position="3977"/>
    </location>
</feature>
<feature type="domain" description="Ig-like" evidence="27">
    <location>
        <begin position="5285"/>
        <end position="5369"/>
    </location>
</feature>
<dbReference type="FunFam" id="2.60.40.10:FF:000107">
    <property type="entry name" value="Myosin, light chain kinase a"/>
    <property type="match status" value="1"/>
</dbReference>
<feature type="domain" description="Ig-like" evidence="27">
    <location>
        <begin position="4866"/>
        <end position="4955"/>
    </location>
</feature>
<evidence type="ECO:0000259" key="28">
    <source>
        <dbReference type="PROSITE" id="PS50853"/>
    </source>
</evidence>
<evidence type="ECO:0000256" key="1">
    <source>
        <dbReference type="ARBA" id="ARBA00001946"/>
    </source>
</evidence>
<feature type="domain" description="Ig-like" evidence="27">
    <location>
        <begin position="3692"/>
        <end position="3782"/>
    </location>
</feature>
<feature type="region of interest" description="Disordered" evidence="25">
    <location>
        <begin position="524"/>
        <end position="548"/>
    </location>
</feature>
<feature type="region of interest" description="Disordered" evidence="25">
    <location>
        <begin position="2944"/>
        <end position="2963"/>
    </location>
</feature>
<feature type="domain" description="Fibronectin type-III" evidence="28">
    <location>
        <begin position="3488"/>
        <end position="3583"/>
    </location>
</feature>
<keyword evidence="16" id="KW-0112">Calmodulin-binding</keyword>
<feature type="region of interest" description="Disordered" evidence="25">
    <location>
        <begin position="2001"/>
        <end position="2028"/>
    </location>
</feature>
<sequence length="5390" mass="595874">MSKGGQPKFIDKPKIKQSGKNVIFEVVAEADPAPEIRWTKAGTEIKNSPRYKTNCQTVGKQHTLTLEINHVTADDGGEYLVTAKNKLGDSTATINLNIGTPKPATTKPPKFLEKPVIRMDKPKNEVILSCKLEAKPAATLTWYLNDKEIQEIPGKRTWEVSEQPDDVYILEIHIISPKPEDGGMYKIHAQNSAGESNANINLNLQANQKSAAKAPVFEKPKIYQDNRGRDVVLECRCNADPAPTFTWSQGTRELKAKIGKFEMQDSKDGAIFVNKLKIISFMNADAGTYKLTAKNTAGEAVAVMEIKMPKIVGMPNVRFEDNNQRAVLEVRVDSGNPPEAKWSHSGKAINIEGRYSSESTLEGKNHVVYLTINDLTEKDSGLYECEIFNGVGKVQQSITLKVPAKDPKAKLPQLVGSLNSQTAEIGRTFIMTVDYAVGSVTPQAKVLKNGTDISLDKRCTVRVDATKHSIVITLKNVQSDDKGTYTLQLLANGNVCDKGNFDLSVIQENDEAGEEIDEVGELHVPSNKGSRRSSAVKKEEDFLNRRASQEKPGLLDPKALEQSLQARRDSMTNRRTSLADAIPGFAGLKHRETPKVEKEYFTEELQDIKIKEGSLKALLKCTFCKQTSKFRWYKNKLEIFQGPKYNFLQEGNEFALEIKKIAMEDVGKYTCKCNEVSTTCTILVEEKKHTYHFNQKLPKTAEVVRGKDLTVECSVSDPRAVVAWYHKGEKVEYVAGKIEIKRRENRCILRIVRARPEQEGEYCCIVEGDETYMDIAVEDPDWFFTRELKAHQALENDEVVTFECEVSDRDAEVAWFKNGEPITANDKYEIISEKRVKRILKIKKITMDDDAEYTCKVAKKTTTARCAVKPDVEFRQNLIDTKGIETKHKELECRAFNPKKYPVQWYKDGQPIVLNDRISTSEVEGSLYLIFQYLEMEDTGYYSCKIGNHETKGHLEVQECEKPPSVDLSNYKNQATLKRGANFMTAIPFKGFPVPQVALMCNGEPVRENIKLKPVVKGNIIELQLEDAARADTGKYELKLKNELGEVSVPLELNVLDRPGKPRGPLELTSLSAKKCVLEWGEPEDDGGSPIKHYVVEKMDVADGKWKLVKNAKTPKCDVELEEGHKYKFRVRAVNNEGESDDLEVEKEILARDICDPPDSPTGLEIEDWDRDHADLKWLPPRRDNGAPITKYIVEGKTKSKNKWETIKEVTDPKAKVDLKEGEEYEFRVIAVNKAGKSEPSEVSKALVAKPRLLKPFIIKTGIKPIKVKVGEVVTLKLDYRGEPDPVAVWSKETTPLESTPEIELVFESRTAHLKIKSAQRKDTALYTLKVSNEVGEDQASIEVVALGKPSRPVGPLEVTDVTKNSATLSWKKPEDDGGTPITHYKVEKMNVNKGRWEPVAETTKGLSVTANKLEEGQPYKFRVIAVSSQGDSEPLESEAETVAKNPFEKPGPPDKPEIADYDRTHIDIKWEPPEDDGGAPIKGYHVERREPRSQRWLRLTRVPQAELTYSDSGVREGKEYEYRVIAVNEGGLGEPSPPSDLQTAKASREPPKLKLTELPLGLKQEIRLRAGEPLHMPIPITGAPTPTITWSKDNKPLPAHCQLQNSEEKTCLDVPKSVRGDSGLYKIQLTNDYGQDEAVVKVIVMDKPSAPKDVEAVDVFAESCKVIWKSPEDDGGTPITDYLVERCDELGIWEKVPGLVSDNSINVKNLTKGKQYRFRVFAVNAIGNSEPGETKTAILAKNPYDPPGAPENLNIDEFDKRSVKLSWKPPADDGGNPIKGYLIEKRTARGEWRKATASLVPGTEATVTGVEEGQTYEFRVSAVNDAGPGKPSKATQPHLVKDPTYPPGPPEGLNVDKTNKNGVKLSWNKPRRDGGLPVTGYVVEKKGDGDEWIPVQNTTNPCAFIPMKEGETAQFRVRAVNEEGPGEPTKPTAVITAVDPPEAPRLCTPDECAGGPGSGVGGLKDITLKAGQELLLAAAWFGNPKPTATWIQNEKVVKPDGKHIQVSDEPPPPPANPGPGGALEQPAGGTAVLRIPKARRSDGGNYELTLTNDLGQVKTSCHVEVLDVPGPPEGPLEATDVNADEISLKWKPPLDDGGQPITNYILEKRQKGSEGWQKVSAFLNSPNATVRNLELGQEYEFRVMAENAMGVSEPLLTSKPIKAKHPYDPPSGMKKPVVETTTDDSVTLSWEPPMKGPTTGYVVEKRPKGSREWTKANTGNVTGTEYTVKGLPKGKEFEFRIVPYNLAGLGEPSEPTDVVKVQFPTTPPKIGRDAPREVTARLGEPFKIHIPYTGSPPDKVEVTKNGIPVPLEGGRFKVEITPDEVIITDTEAEKGDAGNYKIDLENEKGRDSVPVTVKVVGPPEPPQGPLEISHIKSSSCSLSWNPPTDNGGSPITNYVVERQNTKTGDWITVNSFVRSPNCDVTGLDEGNMYRFRVRAANEFGVSEPLDADKAIVAENPATAPGAPGNLTPTDIDADKVTLEWTKPKSDGGRRIMGYLVEYKPVNSDEWRTAPEGLVKGNSTTVDGLRKGEKYVFRVSAKNEVGLSEPCTANRPVECKPKFTTADSPGTPTVEDVGKNFVDLAWSKPIKDGGARITGYLVEKRKKFATDWEPATADGKPVTNNQAHIDGLDENAEYEFRVSAVNAAGVGEPSLPTELTKICPKRDKPQPPSNVQAKDVYADNCVLTWSPPDSDGGCPILDYIVEKCDATTEIWERVPTVVTGTSCPIKGLTEGKRYRFRVSAVNTMGPSEPAETNTAITAKNPFDAPDSPEDVRIEKFDSHGVTLAWKPPENDGGNPIQGYLVEKRTPNGEWKPATAGLVHGKEANLTGLEKGQTYEFRVSAVNDAGPGRPSKVTPPQVIKDPTYPPSPPETLNVDKINKNGVKLSWQKPRKDGGSKITGYQVEKKDENGEWVPVKQTTEPCAFIPMKEGETAQFRVRAVNEEGPGEPTRPTAPLTAADQPEAPRICTPEDCVGGLGSGVGGLKDVSLKAGQELRLPVAWFGHPKPTFTWTLNGEPVKVDGVRVIQKEQPLPPPAHPGPGGQLELSPGGVTVLVVPNVKRSDHGRYQLTVTNDLGQASTSCNVDVLDAPSAPGGPLEASDVSANEITLNWKAPSDDGGQPITNYILEKRPKGSDTWQKVSGFLKSPNATVRNLDEGTEYEFRVMAENPLGISEPLVTTQPIKARHPFDPPSGMSQPTIENVTDDSVTLSWDPPRKGPVTGYTIEKRGKGDRNWTKVNVHPLSGTEHTIRGLPEGKEFEFRVVPFNAAGAGEPSEPTSLVKIQKPKAAPKIGPDAPRQVNVTKGEPFKIRIPYTGSPPDVVEATKDGVPVILDDGRFVLTITPDEVIIVGKKGDKPDEGSYKITLKNDKGQDTLPIRINVLGPPDTPQGPLEVTNIKADSCTLGWRPPKETGGCPVTHYVVEKQDQSTGEWTPVSKFVRGTDYDVLGLDEGKKHKFRVRAANEYGLSEPLELDHTITTENPSTAPAAPNGVEVADVDANSVTLEWSKPKSDGGSRINGYVIEYRPVNGGGWEKAPTGPIKGNSATVTGLSPGEKYVFRVLAKNDVGTSEPSSSTRPVECKPKHVPAGSPGEPNVDGVGRNWIDLSWSRPNNDGGARITGYIVEKRKKDSPDWEPATSDGKPVSSNYVHLDNLGEGDMYQFRVRAVTAAGPGEASNPTPMIRIEDRKPTATPDFVSKIRPTTAPIGGTAAFEVQVDGQPLPSVRWFRDGIELLPGNRIKIKPPGPDGKASLEIQDLDERDSGTITCQVSNPSGKNSCSAPFEVLAIPKVLGNIDDKIASEGDLVKFKVPYSGRGSITLKLKCNGREVPESDRVKLMDLDGTASIQFKDITRNMGGNYTLEIGNESGFTSVPFNIKVTSPPGECQGPIVVSDTSPFSTRLTWKPPKDDGGSKITHYIIERQEVGKDRWIPVSSGCKEPTCEVQGLQENGRYLFRVAAVNDCGQSDWLQVPNEVIAKYPFDKPGKPGQLTANEVGGDFVNLSWTRPASDGGGRIRGYIVEKREVGATNWSRCTPNPVLTLSHNIPNLIEDKTYEFRVMAVNDAGESEPAMIDQPVCVKDPKAVSRPTFLSGLKPQLVNEGRDAVFEVEVDCPSNYDIIWSKGPRDLVESHRIEMTKEGRKHFLTIRNCGLEDSEEYSVKVSNRGGSKVSRAPLSVKSKPQIHLPSRWQEPTEWERGDSISIKVPFTGFPKPKAKWTLNGKDIKEGKNVSTVLKDRYAIINLENVGEEFSGKLNITLENEMGSDSATIELRVNDRPPPPINLKVEGVSDGSALLSWSMPSETGYISQYIIERCEMPGDTWIRAGTNRFSTYNCEGLVNGKEYRFRVMAENLHGRSDPCQPTGSHLIAPDTRQRGARRERGEDRGDYTGPPIDNYDRFYRNIWDKQTPLPTQVHKGESVYDYYDIMEELGVGTFGAVHRCQEKTSGNSYACKFVNTDTPQDKQVVLNEIDVMKELHHPRLINLREAFDDKNDVALILELLTGGELFDRLADESSTMSEADAINYIRQVCEGIQHMHDMNILHLDIKPEDLMCETSKSKNIKIVDFSLSKKLDPKVPVKVDLSHPEFAAPEITRSEPVGFYTDMWAIGVLTYMLLSGLSPFAGSTPEETIDKIARGHYTFDHDAFDGISANGKDFISKLLQKQPNQRMTIYEALKHPWLNEAITDDQRRRIPASRYKECQRQMHERMGDIWQRSPAIGHLANYSSIRQNRRDKYRIQETNFDRKEAGPRFIKWPSNQLVVEGQNAQFNCRVVALSEPIVTWHFGDTQLAQSVKHMQRYAGHDYSLKINRVRVEDGGHYTVRAENSFGRRDFPVLLTVQPVQEIRVEPLPPKPRKKIEPPPVEMFHEEETPPRFAFHLRNRYIQEGGSVKLTCSVDGFPTPEIKWFKNGKELKKGDGNYEIQHMLGITSLEIYSCSENDSGRYSCKATNSRGEDETDCKVIVEASRVRRFLNAQHGDRKIRSSSQQPTSFESRTYNSSSWRDENKTLTRLTERHTSEVREISDSREKWSINETRGLRDLMEHRTSNGEIQPIRVVAPKLLKELNPTTKVKLGDSFKLETRFEPMKSPTKVQWIHNNKEINSNDFMKITTSEDGGYSYLEVFQSREEDAGDYEARIGTTVTRTCVKTEAPINSLNGMIDEVDDEVSNDYSNQVIDNKVISGNGDVMKSKVVGIPPSFRIHPISQTVKDGDTICLECTVAGDPIPEAEWYYNDGPIQAGHIFSQDNEVIKLELQALLPEDTGTYECRATSSLGKASTAAYLVVEAAEEESKGPKFVTFPQSRNAEENESVTLKCSFGRSPVSEVSWFRNNTPLDSQHIDFDISAQTSVCKLQSVKTSKDSGIYSVEIKDTDGNSSVCKFYLQILPSILANENNSVEVV</sequence>
<comment type="catalytic activity">
    <reaction evidence="23">
        <text>L-seryl-[protein] + ATP = O-phospho-L-seryl-[protein] + ADP + H(+)</text>
        <dbReference type="Rhea" id="RHEA:17989"/>
        <dbReference type="Rhea" id="RHEA-COMP:9863"/>
        <dbReference type="Rhea" id="RHEA-COMP:11604"/>
        <dbReference type="ChEBI" id="CHEBI:15378"/>
        <dbReference type="ChEBI" id="CHEBI:29999"/>
        <dbReference type="ChEBI" id="CHEBI:30616"/>
        <dbReference type="ChEBI" id="CHEBI:83421"/>
        <dbReference type="ChEBI" id="CHEBI:456216"/>
        <dbReference type="EC" id="2.7.11.1"/>
    </reaction>
</comment>
<keyword evidence="12" id="KW-0677">Repeat</keyword>
<keyword evidence="10" id="KW-0808">Transferase</keyword>
<evidence type="ECO:0000313" key="29">
    <source>
        <dbReference type="Proteomes" id="UP000050795"/>
    </source>
</evidence>
<comment type="similarity">
    <text evidence="4">Belongs to the protein kinase superfamily. CAMK Ser/Thr protein kinase family.</text>
</comment>
<feature type="region of interest" description="Disordered" evidence="25">
    <location>
        <begin position="2845"/>
        <end position="2878"/>
    </location>
</feature>
<feature type="domain" description="Fibronectin type-III" evidence="28">
    <location>
        <begin position="2363"/>
        <end position="2460"/>
    </location>
</feature>
<dbReference type="InterPro" id="IPR013783">
    <property type="entry name" value="Ig-like_fold"/>
</dbReference>
<dbReference type="InterPro" id="IPR003961">
    <property type="entry name" value="FN3_dom"/>
</dbReference>
<proteinExistence type="inferred from homology"/>
<dbReference type="Pfam" id="PF07679">
    <property type="entry name" value="I-set"/>
    <property type="match status" value="21"/>
</dbReference>
<dbReference type="PRINTS" id="PR00014">
    <property type="entry name" value="FNTYPEIII"/>
</dbReference>
<feature type="region of interest" description="Disordered" evidence="25">
    <location>
        <begin position="3206"/>
        <end position="3227"/>
    </location>
</feature>
<feature type="domain" description="Fibronectin type-III" evidence="28">
    <location>
        <begin position="3388"/>
        <end position="3482"/>
    </location>
</feature>
<evidence type="ECO:0000256" key="2">
    <source>
        <dbReference type="ARBA" id="ARBA00004123"/>
    </source>
</evidence>
<feature type="domain" description="Ig-like" evidence="27">
    <location>
        <begin position="109"/>
        <end position="203"/>
    </location>
</feature>
<evidence type="ECO:0000256" key="25">
    <source>
        <dbReference type="SAM" id="MobiDB-lite"/>
    </source>
</evidence>
<name>A0AA85KGW3_TRIRE</name>
<feature type="compositionally biased region" description="Polar residues" evidence="25">
    <location>
        <begin position="3566"/>
        <end position="3576"/>
    </location>
</feature>
<dbReference type="Gene3D" id="3.30.200.20">
    <property type="entry name" value="Phosphorylase Kinase, domain 1"/>
    <property type="match status" value="1"/>
</dbReference>
<reference evidence="30" key="2">
    <citation type="submission" date="2023-11" db="UniProtKB">
        <authorList>
            <consortium name="WormBaseParasite"/>
        </authorList>
    </citation>
    <scope>IDENTIFICATION</scope>
</reference>
<dbReference type="PANTHER" id="PTHR13817:SF151">
    <property type="entry name" value="TITIN"/>
    <property type="match status" value="1"/>
</dbReference>
<feature type="region of interest" description="Disordered" evidence="25">
    <location>
        <begin position="1530"/>
        <end position="1550"/>
    </location>
</feature>
<feature type="region of interest" description="Disordered" evidence="25">
    <location>
        <begin position="4969"/>
        <end position="4992"/>
    </location>
</feature>
<dbReference type="InterPro" id="IPR003598">
    <property type="entry name" value="Ig_sub2"/>
</dbReference>
<dbReference type="WBParaSite" id="TREG1_84970.2">
    <property type="protein sequence ID" value="TREG1_84970.2"/>
    <property type="gene ID" value="TREG1_84970"/>
</dbReference>
<feature type="domain" description="Fibronectin type-III" evidence="28">
    <location>
        <begin position="2871"/>
        <end position="2963"/>
    </location>
</feature>
<dbReference type="FunFam" id="2.60.40.10:FF:000050">
    <property type="entry name" value="Titin isoform B"/>
    <property type="match status" value="1"/>
</dbReference>
<keyword evidence="9" id="KW-0597">Phosphoprotein</keyword>
<dbReference type="InterPro" id="IPR017441">
    <property type="entry name" value="Protein_kinase_ATP_BS"/>
</dbReference>
<feature type="domain" description="Ig-like" evidence="27">
    <location>
        <begin position="5051"/>
        <end position="5145"/>
    </location>
</feature>
<dbReference type="PROSITE" id="PS50011">
    <property type="entry name" value="PROTEIN_KINASE_DOM"/>
    <property type="match status" value="1"/>
</dbReference>
<dbReference type="GO" id="GO:0004674">
    <property type="term" value="F:protein serine/threonine kinase activity"/>
    <property type="evidence" value="ECO:0007669"/>
    <property type="project" value="UniProtKB-KW"/>
</dbReference>
<keyword evidence="19" id="KW-0514">Muscle protein</keyword>
<feature type="compositionally biased region" description="Polar residues" evidence="25">
    <location>
        <begin position="4976"/>
        <end position="4992"/>
    </location>
</feature>
<feature type="domain" description="Fibronectin type-III" evidence="28">
    <location>
        <begin position="2771"/>
        <end position="2865"/>
    </location>
</feature>
<dbReference type="Gene3D" id="2.60.40.10">
    <property type="entry name" value="Immunoglobulins"/>
    <property type="match status" value="48"/>
</dbReference>
<dbReference type="GO" id="GO:0046872">
    <property type="term" value="F:metal ion binding"/>
    <property type="evidence" value="ECO:0007669"/>
    <property type="project" value="UniProtKB-KW"/>
</dbReference>
<feature type="domain" description="Ig-like" evidence="27">
    <location>
        <begin position="4078"/>
        <end position="4172"/>
    </location>
</feature>
<feature type="domain" description="Fibronectin type-III" evidence="28">
    <location>
        <begin position="3094"/>
        <end position="3188"/>
    </location>
</feature>
<feature type="domain" description="Fibronectin type-III" evidence="28">
    <location>
        <begin position="1353"/>
        <end position="1447"/>
    </location>
</feature>
<evidence type="ECO:0000256" key="15">
    <source>
        <dbReference type="ARBA" id="ARBA00022842"/>
    </source>
</evidence>
<reference evidence="29" key="1">
    <citation type="submission" date="2022-06" db="EMBL/GenBank/DDBJ databases">
        <authorList>
            <person name="Berger JAMES D."/>
            <person name="Berger JAMES D."/>
        </authorList>
    </citation>
    <scope>NUCLEOTIDE SEQUENCE [LARGE SCALE GENOMIC DNA]</scope>
</reference>
<dbReference type="GO" id="GO:0005516">
    <property type="term" value="F:calmodulin binding"/>
    <property type="evidence" value="ECO:0007669"/>
    <property type="project" value="UniProtKB-KW"/>
</dbReference>
<feature type="domain" description="Fibronectin type-III" evidence="28">
    <location>
        <begin position="1453"/>
        <end position="1547"/>
    </location>
</feature>
<feature type="domain" description="Ig-like" evidence="27">
    <location>
        <begin position="5188"/>
        <end position="5274"/>
    </location>
</feature>
<feature type="domain" description="Fibronectin type-III" evidence="28">
    <location>
        <begin position="1750"/>
        <end position="1844"/>
    </location>
</feature>
<dbReference type="GO" id="GO:0007155">
    <property type="term" value="P:cell adhesion"/>
    <property type="evidence" value="ECO:0007669"/>
    <property type="project" value="UniProtKB-KW"/>
</dbReference>
<dbReference type="InterPro" id="IPR036179">
    <property type="entry name" value="Ig-like_dom_sf"/>
</dbReference>
<dbReference type="Proteomes" id="UP000050795">
    <property type="component" value="Unassembled WGS sequence"/>
</dbReference>
<feature type="domain" description="Fibronectin type-III" evidence="28">
    <location>
        <begin position="3191"/>
        <end position="3286"/>
    </location>
</feature>
<dbReference type="CDD" id="cd00063">
    <property type="entry name" value="FN3"/>
    <property type="match status" value="23"/>
</dbReference>
<dbReference type="Pfam" id="PF00041">
    <property type="entry name" value="fn3"/>
    <property type="match status" value="23"/>
</dbReference>
<dbReference type="SMART" id="SM00408">
    <property type="entry name" value="IGc2"/>
    <property type="match status" value="17"/>
</dbReference>
<dbReference type="SMART" id="SM00060">
    <property type="entry name" value="FN3"/>
    <property type="match status" value="23"/>
</dbReference>
<evidence type="ECO:0000259" key="26">
    <source>
        <dbReference type="PROSITE" id="PS50011"/>
    </source>
</evidence>
<dbReference type="FunFam" id="2.60.40.10:FF:000127">
    <property type="entry name" value="titin isoform X1"/>
    <property type="match status" value="5"/>
</dbReference>
<feature type="domain" description="Fibronectin type-III" evidence="28">
    <location>
        <begin position="2671"/>
        <end position="2764"/>
    </location>
</feature>
<feature type="domain" description="Fibronectin type-III" evidence="28">
    <location>
        <begin position="2467"/>
        <end position="2562"/>
    </location>
</feature>
<dbReference type="EC" id="2.7.11.1" evidence="5"/>
<keyword evidence="24" id="KW-0547">Nucleotide-binding</keyword>
<evidence type="ECO:0000256" key="20">
    <source>
        <dbReference type="ARBA" id="ARBA00023242"/>
    </source>
</evidence>
<evidence type="ECO:0000256" key="14">
    <source>
        <dbReference type="ARBA" id="ARBA00022837"/>
    </source>
</evidence>
<keyword evidence="6" id="KW-0787">Thick filament</keyword>
<dbReference type="PROSITE" id="PS00107">
    <property type="entry name" value="PROTEIN_KINASE_ATP"/>
    <property type="match status" value="1"/>
</dbReference>
<evidence type="ECO:0000256" key="13">
    <source>
        <dbReference type="ARBA" id="ARBA00022777"/>
    </source>
</evidence>
<evidence type="ECO:0000256" key="24">
    <source>
        <dbReference type="PROSITE-ProRule" id="PRU10141"/>
    </source>
</evidence>
<keyword evidence="21" id="KW-0393">Immunoglobulin domain</keyword>
<feature type="domain" description="Fibronectin type-III" evidence="28">
    <location>
        <begin position="3983"/>
        <end position="4078"/>
    </location>
</feature>
<feature type="domain" description="Ig-like" evidence="27">
    <location>
        <begin position="870"/>
        <end position="956"/>
    </location>
</feature>
<keyword evidence="7" id="KW-0963">Cytoplasm</keyword>
<dbReference type="FunFam" id="2.60.40.10:FF:000031">
    <property type="entry name" value="Myosin-binding protein C, slow type"/>
    <property type="match status" value="3"/>
</dbReference>
<evidence type="ECO:0000256" key="6">
    <source>
        <dbReference type="ARBA" id="ARBA00022433"/>
    </source>
</evidence>
<dbReference type="FunFam" id="2.60.40.10:FF:000032">
    <property type="entry name" value="palladin isoform X1"/>
    <property type="match status" value="4"/>
</dbReference>
<dbReference type="PROSITE" id="PS50853">
    <property type="entry name" value="FN3"/>
    <property type="match status" value="23"/>
</dbReference>
<feature type="domain" description="Ig-like" evidence="27">
    <location>
        <begin position="7"/>
        <end position="97"/>
    </location>
</feature>
<dbReference type="FunFam" id="2.60.40.10:FF:000056">
    <property type="entry name" value="twitchin isoform X4"/>
    <property type="match status" value="6"/>
</dbReference>
<feature type="region of interest" description="Disordered" evidence="25">
    <location>
        <begin position="3566"/>
        <end position="3597"/>
    </location>
</feature>
<feature type="domain" description="Fibronectin type-III" evidence="28">
    <location>
        <begin position="1160"/>
        <end position="1251"/>
    </location>
</feature>
<dbReference type="FunFam" id="2.60.40.10:FF:000160">
    <property type="entry name" value="Titin a"/>
    <property type="match status" value="2"/>
</dbReference>
<feature type="domain" description="Ig-like" evidence="27">
    <location>
        <begin position="4743"/>
        <end position="4831"/>
    </location>
</feature>
<dbReference type="GO" id="GO:0005634">
    <property type="term" value="C:nucleus"/>
    <property type="evidence" value="ECO:0007669"/>
    <property type="project" value="UniProtKB-SubCell"/>
</dbReference>
<feature type="region of interest" description="Disordered" evidence="25">
    <location>
        <begin position="1824"/>
        <end position="1843"/>
    </location>
</feature>
<evidence type="ECO:0000259" key="27">
    <source>
        <dbReference type="PROSITE" id="PS50835"/>
    </source>
</evidence>
<feature type="domain" description="Fibronectin type-III" evidence="28">
    <location>
        <begin position="2072"/>
        <end position="2167"/>
    </location>
</feature>
<dbReference type="InterPro" id="IPR000719">
    <property type="entry name" value="Prot_kinase_dom"/>
</dbReference>
<dbReference type="GO" id="GO:0032982">
    <property type="term" value="C:myosin filament"/>
    <property type="evidence" value="ECO:0007669"/>
    <property type="project" value="UniProtKB-KW"/>
</dbReference>
<feature type="domain" description="Fibronectin type-III" evidence="28">
    <location>
        <begin position="4275"/>
        <end position="4366"/>
    </location>
</feature>
<dbReference type="SMART" id="SM00409">
    <property type="entry name" value="IG"/>
    <property type="match status" value="24"/>
</dbReference>
<feature type="compositionally biased region" description="Basic and acidic residues" evidence="25">
    <location>
        <begin position="4367"/>
        <end position="4382"/>
    </location>
</feature>
<keyword evidence="14" id="KW-0106">Calcium</keyword>
<comment type="catalytic activity">
    <reaction evidence="22">
        <text>L-threonyl-[protein] + ATP = O-phospho-L-threonyl-[protein] + ADP + H(+)</text>
        <dbReference type="Rhea" id="RHEA:46608"/>
        <dbReference type="Rhea" id="RHEA-COMP:11060"/>
        <dbReference type="Rhea" id="RHEA-COMP:11605"/>
        <dbReference type="ChEBI" id="CHEBI:15378"/>
        <dbReference type="ChEBI" id="CHEBI:30013"/>
        <dbReference type="ChEBI" id="CHEBI:30616"/>
        <dbReference type="ChEBI" id="CHEBI:61977"/>
        <dbReference type="ChEBI" id="CHEBI:456216"/>
        <dbReference type="EC" id="2.7.11.1"/>
    </reaction>
</comment>
<comment type="subcellular location">
    <subcellularLocation>
        <location evidence="3">Cytoplasm</location>
    </subcellularLocation>
    <subcellularLocation>
        <location evidence="2">Nucleus</location>
    </subcellularLocation>
</comment>
<dbReference type="InterPro" id="IPR011009">
    <property type="entry name" value="Kinase-like_dom_sf"/>
</dbReference>
<dbReference type="PROSITE" id="PS50835">
    <property type="entry name" value="IG_LIKE"/>
    <property type="match status" value="17"/>
</dbReference>
<evidence type="ECO:0000256" key="9">
    <source>
        <dbReference type="ARBA" id="ARBA00022553"/>
    </source>
</evidence>
<keyword evidence="8" id="KW-0723">Serine/threonine-protein kinase</keyword>
<evidence type="ECO:0000256" key="5">
    <source>
        <dbReference type="ARBA" id="ARBA00012513"/>
    </source>
</evidence>
<feature type="compositionally biased region" description="Basic and acidic residues" evidence="25">
    <location>
        <begin position="536"/>
        <end position="548"/>
    </location>
</feature>
<dbReference type="PANTHER" id="PTHR13817">
    <property type="entry name" value="TITIN"/>
    <property type="match status" value="1"/>
</dbReference>
<feature type="domain" description="Fibronectin type-III" evidence="28">
    <location>
        <begin position="1850"/>
        <end position="1942"/>
    </location>
</feature>
<evidence type="ECO:0000256" key="22">
    <source>
        <dbReference type="ARBA" id="ARBA00047899"/>
    </source>
</evidence>
<keyword evidence="18" id="KW-1015">Disulfide bond</keyword>
<evidence type="ECO:0000256" key="11">
    <source>
        <dbReference type="ARBA" id="ARBA00022723"/>
    </source>
</evidence>
<evidence type="ECO:0000256" key="4">
    <source>
        <dbReference type="ARBA" id="ARBA00006692"/>
    </source>
</evidence>
<dbReference type="SUPFAM" id="SSF56112">
    <property type="entry name" value="Protein kinase-like (PK-like)"/>
    <property type="match status" value="1"/>
</dbReference>
<dbReference type="InterPro" id="IPR036116">
    <property type="entry name" value="FN3_sf"/>
</dbReference>
<dbReference type="SUPFAM" id="SSF48726">
    <property type="entry name" value="Immunoglobulin"/>
    <property type="match status" value="25"/>
</dbReference>
<feature type="domain" description="Fibronectin type-III" evidence="28">
    <location>
        <begin position="1651"/>
        <end position="1744"/>
    </location>
</feature>
<dbReference type="Pfam" id="PF00069">
    <property type="entry name" value="Pkinase"/>
    <property type="match status" value="1"/>
</dbReference>
<keyword evidence="17" id="KW-0130">Cell adhesion</keyword>
<feature type="region of interest" description="Disordered" evidence="25">
    <location>
        <begin position="3626"/>
        <end position="3645"/>
    </location>
</feature>
<evidence type="ECO:0000313" key="30">
    <source>
        <dbReference type="WBParaSite" id="TREG1_84970.2"/>
    </source>
</evidence>
<evidence type="ECO:0000256" key="16">
    <source>
        <dbReference type="ARBA" id="ARBA00022860"/>
    </source>
</evidence>
<keyword evidence="29" id="KW-1185">Reference proteome</keyword>
<feature type="domain" description="Fibronectin type-III" evidence="28">
    <location>
        <begin position="2568"/>
        <end position="2665"/>
    </location>
</feature>
<keyword evidence="20" id="KW-0539">Nucleus</keyword>
<dbReference type="FunFam" id="2.60.40.10:FF:000557">
    <property type="entry name" value="Myosin binding protein Ha"/>
    <property type="match status" value="1"/>
</dbReference>
<feature type="domain" description="Fibronectin type-III" evidence="28">
    <location>
        <begin position="3589"/>
        <end position="3686"/>
    </location>
</feature>
<feature type="domain" description="Ig-like" evidence="27">
    <location>
        <begin position="2966"/>
        <end position="3086"/>
    </location>
</feature>
<evidence type="ECO:0000256" key="18">
    <source>
        <dbReference type="ARBA" id="ARBA00023157"/>
    </source>
</evidence>
<feature type="region of interest" description="Disordered" evidence="25">
    <location>
        <begin position="1469"/>
        <end position="1488"/>
    </location>
</feature>
<dbReference type="CDD" id="cd00096">
    <property type="entry name" value="Ig"/>
    <property type="match status" value="2"/>
</dbReference>
<feature type="domain" description="Ig-like" evidence="27">
    <location>
        <begin position="309"/>
        <end position="399"/>
    </location>
</feature>
<evidence type="ECO:0000256" key="17">
    <source>
        <dbReference type="ARBA" id="ARBA00022889"/>
    </source>
</evidence>
<feature type="binding site" evidence="24">
    <location>
        <position position="4448"/>
    </location>
    <ligand>
        <name>ATP</name>
        <dbReference type="ChEBI" id="CHEBI:30616"/>
    </ligand>
</feature>
<dbReference type="InterPro" id="IPR007110">
    <property type="entry name" value="Ig-like_dom"/>
</dbReference>
<accession>A0AA85KGW3</accession>
<evidence type="ECO:0000256" key="8">
    <source>
        <dbReference type="ARBA" id="ARBA00022527"/>
    </source>
</evidence>